<dbReference type="OrthoDB" id="4537997at2"/>
<dbReference type="AlphaFoldDB" id="A0A0A6ULD0"/>
<dbReference type="Proteomes" id="UP000054537">
    <property type="component" value="Unassembled WGS sequence"/>
</dbReference>
<accession>A0A0A6ULD0</accession>
<evidence type="ECO:0000256" key="4">
    <source>
        <dbReference type="ARBA" id="ARBA00025212"/>
    </source>
</evidence>
<comment type="similarity">
    <text evidence="1 5">Belongs to the KptA/TPT1 family.</text>
</comment>
<dbReference type="InterPro" id="IPR022928">
    <property type="entry name" value="RNA_2'-PTrans_KptA"/>
</dbReference>
<dbReference type="HAMAP" id="MF_00299">
    <property type="entry name" value="KptA"/>
    <property type="match status" value="1"/>
</dbReference>
<comment type="caution">
    <text evidence="6">The sequence shown here is derived from an EMBL/GenBank/DDBJ whole genome shotgun (WGS) entry which is preliminary data.</text>
</comment>
<dbReference type="Pfam" id="PF01885">
    <property type="entry name" value="PTS_2-RNA"/>
    <property type="match status" value="1"/>
</dbReference>
<dbReference type="GO" id="GO:0000215">
    <property type="term" value="F:tRNA 2'-phosphotransferase activity"/>
    <property type="evidence" value="ECO:0007669"/>
    <property type="project" value="TreeGrafter"/>
</dbReference>
<sequence>MTELTRDQVRLSRRIAMVLRHRPETAGLTLDANGWVPVADLLTALGITRAELDHVVENNDKARFAVSAGPDGADRIRASQGHSRRVVVDLDLPTATPPAELFHGTPRVNLEAILREGLRPRSRHHVHLSVDVPTALTVGRRRSPDVVVFSVAAEVMAAEGHVFHRSDNGVWLTAVVPPQHLSVKRTNP</sequence>
<dbReference type="InterPro" id="IPR002745">
    <property type="entry name" value="Ptrans_KptA/Tpt1"/>
</dbReference>
<gene>
    <name evidence="5" type="primary">kptA</name>
    <name evidence="6" type="ORF">MB27_17570</name>
</gene>
<evidence type="ECO:0000256" key="5">
    <source>
        <dbReference type="HAMAP-Rule" id="MF_00299"/>
    </source>
</evidence>
<keyword evidence="7" id="KW-1185">Reference proteome</keyword>
<dbReference type="EC" id="2.7.1.-" evidence="5"/>
<evidence type="ECO:0000256" key="3">
    <source>
        <dbReference type="ARBA" id="ARBA00023027"/>
    </source>
</evidence>
<dbReference type="InterPro" id="IPR042080">
    <property type="entry name" value="RNA_2'-PTrans_N"/>
</dbReference>
<dbReference type="PANTHER" id="PTHR12684:SF2">
    <property type="entry name" value="TRNA 2'-PHOSPHOTRANSFERASE 1"/>
    <property type="match status" value="1"/>
</dbReference>
<dbReference type="InterPro" id="IPR042081">
    <property type="entry name" value="RNA_2'-PTrans_C"/>
</dbReference>
<dbReference type="STRING" id="1869.MB27_17570"/>
<proteinExistence type="inferred from homology"/>
<dbReference type="RefSeq" id="WP_043525697.1">
    <property type="nucleotide sequence ID" value="NZ_BAABKU010000006.1"/>
</dbReference>
<organism evidence="6 7">
    <name type="scientific">Actinoplanes utahensis</name>
    <dbReference type="NCBI Taxonomy" id="1869"/>
    <lineage>
        <taxon>Bacteria</taxon>
        <taxon>Bacillati</taxon>
        <taxon>Actinomycetota</taxon>
        <taxon>Actinomycetes</taxon>
        <taxon>Micromonosporales</taxon>
        <taxon>Micromonosporaceae</taxon>
        <taxon>Actinoplanes</taxon>
    </lineage>
</organism>
<evidence type="ECO:0000313" key="7">
    <source>
        <dbReference type="Proteomes" id="UP000054537"/>
    </source>
</evidence>
<reference evidence="6 7" key="1">
    <citation type="submission" date="2014-10" db="EMBL/GenBank/DDBJ databases">
        <title>Draft genome sequence of Actinoplanes utahensis NRRL 12052.</title>
        <authorList>
            <person name="Velasco-Bucheli B."/>
            <person name="del Cerro C."/>
            <person name="Hormigo D."/>
            <person name="Garcia J.L."/>
            <person name="Acebal C."/>
            <person name="Arroyo M."/>
            <person name="de la Mata I."/>
        </authorList>
    </citation>
    <scope>NUCLEOTIDE SEQUENCE [LARGE SCALE GENOMIC DNA]</scope>
    <source>
        <strain evidence="6 7">NRRL 12052</strain>
    </source>
</reference>
<dbReference type="GO" id="GO:0003950">
    <property type="term" value="F:NAD+ poly-ADP-ribosyltransferase activity"/>
    <property type="evidence" value="ECO:0007669"/>
    <property type="project" value="InterPro"/>
</dbReference>
<evidence type="ECO:0000313" key="6">
    <source>
        <dbReference type="EMBL" id="KHD76236.1"/>
    </source>
</evidence>
<keyword evidence="2 5" id="KW-0808">Transferase</keyword>
<keyword evidence="3 5" id="KW-0520">NAD</keyword>
<comment type="function">
    <text evidence="4 5">Removes the 2'-phosphate from RNA via an intermediate in which the phosphate is ADP-ribosylated by NAD followed by a presumed transesterification to release the RNA and generate ADP-ribose 1''-2''-cyclic phosphate (APPR&gt;P). May function as an ADP-ribosylase.</text>
</comment>
<dbReference type="GO" id="GO:0006388">
    <property type="term" value="P:tRNA splicing, via endonucleolytic cleavage and ligation"/>
    <property type="evidence" value="ECO:0007669"/>
    <property type="project" value="UniProtKB-UniRule"/>
</dbReference>
<evidence type="ECO:0000256" key="2">
    <source>
        <dbReference type="ARBA" id="ARBA00022679"/>
    </source>
</evidence>
<name>A0A0A6ULD0_ACTUT</name>
<dbReference type="Gene3D" id="1.10.10.970">
    <property type="entry name" value="RNA 2'-phosphotransferase, Tpt1/KptA family, N-terminal domain"/>
    <property type="match status" value="1"/>
</dbReference>
<dbReference type="Gene3D" id="3.20.170.30">
    <property type="match status" value="1"/>
</dbReference>
<dbReference type="SUPFAM" id="SSF56399">
    <property type="entry name" value="ADP-ribosylation"/>
    <property type="match status" value="1"/>
</dbReference>
<dbReference type="EMBL" id="JRTT01000019">
    <property type="protein sequence ID" value="KHD76236.1"/>
    <property type="molecule type" value="Genomic_DNA"/>
</dbReference>
<dbReference type="PANTHER" id="PTHR12684">
    <property type="entry name" value="PUTATIVE PHOSPHOTRANSFERASE"/>
    <property type="match status" value="1"/>
</dbReference>
<dbReference type="eggNOG" id="COG1859">
    <property type="taxonomic scope" value="Bacteria"/>
</dbReference>
<protein>
    <recommendedName>
        <fullName evidence="5">Probable RNA 2'-phosphotransferase</fullName>
        <ecNumber evidence="5">2.7.1.-</ecNumber>
    </recommendedName>
</protein>
<evidence type="ECO:0000256" key="1">
    <source>
        <dbReference type="ARBA" id="ARBA00009836"/>
    </source>
</evidence>